<proteinExistence type="evidence at protein level"/>
<reference evidence="2" key="1">
    <citation type="submission" date="2020-08" db="PDB data bank">
        <title>Pcc1Pcc2 structure.</title>
        <authorList>
            <person name="Missoury S."/>
            <person name="Tilbeurgh V.H."/>
        </authorList>
    </citation>
    <scope>X-RAY CRYSTALLOGRAPHY (3.18 ANGSTROMS)</scope>
</reference>
<sequence length="91" mass="10330">MKIRAKVELTWEYEDEETAKAIANAVNVDNISIPEKLKKSLNLITFPDGARVVTKVKYEGEIESLVVALDDLIFAIKVAEEVLWSHPQFEK</sequence>
<name>A0A915Q984_PYRAB</name>
<dbReference type="SMR" id="A0A915Q984"/>
<protein>
    <submittedName>
        <fullName evidence="1">Pcc2</fullName>
    </submittedName>
</protein>
<dbReference type="PDB" id="7A67">
    <property type="method" value="X-ray"/>
    <property type="resolution" value="3.18 A"/>
    <property type="chains" value="B=1-91"/>
</dbReference>
<organism evidence="1">
    <name type="scientific">Pyrococcus abyssi (strain GE5 / Orsay)</name>
    <dbReference type="NCBI Taxonomy" id="272844"/>
    <lineage>
        <taxon>Archaea</taxon>
        <taxon>Methanobacteriati</taxon>
        <taxon>Methanobacteriota</taxon>
        <taxon>Thermococci</taxon>
        <taxon>Thermococcales</taxon>
        <taxon>Thermococcaceae</taxon>
        <taxon>Pyrococcus</taxon>
    </lineage>
</organism>
<keyword evidence="2" id="KW-0002">3D-structure</keyword>
<evidence type="ECO:0007829" key="2">
    <source>
        <dbReference type="PDB" id="7A67"/>
    </source>
</evidence>
<dbReference type="AlphaFoldDB" id="A0A915Q984"/>
<accession>A0A915Q984</accession>
<dbReference type="NCBIfam" id="NF011470">
    <property type="entry name" value="PRK14887.1"/>
    <property type="match status" value="1"/>
</dbReference>
<evidence type="ECO:0000313" key="1">
    <source>
        <dbReference type="PDB" id="7A67"/>
    </source>
</evidence>